<evidence type="ECO:0000313" key="2">
    <source>
        <dbReference type="Proteomes" id="UP001302949"/>
    </source>
</evidence>
<dbReference type="SUPFAM" id="SSF53756">
    <property type="entry name" value="UDP-Glycosyltransferase/glycogen phosphorylase"/>
    <property type="match status" value="1"/>
</dbReference>
<protein>
    <recommendedName>
        <fullName evidence="3">DUF354 domain-containing protein</fullName>
    </recommendedName>
</protein>
<accession>A0ABU5QEB1</accession>
<evidence type="ECO:0000313" key="1">
    <source>
        <dbReference type="EMBL" id="MEA5141194.1"/>
    </source>
</evidence>
<reference evidence="1 2" key="1">
    <citation type="submission" date="2023-12" db="EMBL/GenBank/DDBJ databases">
        <title>Novel species of the genus Arcicella isolated from rivers.</title>
        <authorList>
            <person name="Lu H."/>
        </authorList>
    </citation>
    <scope>NUCLEOTIDE SEQUENCE [LARGE SCALE GENOMIC DNA]</scope>
    <source>
        <strain evidence="1 2">KCTC 23307</strain>
    </source>
</reference>
<proteinExistence type="predicted"/>
<dbReference type="InterPro" id="IPR007152">
    <property type="entry name" value="DUF354"/>
</dbReference>
<dbReference type="PANTHER" id="PTHR39662">
    <property type="entry name" value="DUF354 DOMAIN-CONTAINING PROTEIN-RELATED"/>
    <property type="match status" value="1"/>
</dbReference>
<sequence>MKILLYFGHPAQYLFLRETIRRLLKTENYQLVVLIKTKDVLENLLKSDGIPYQNILLHERGKSKFAIILSLFRRLFSISKILLKEKPDLLIGTDATIAQLGFLFRIQRITITEDDYDVIKTLGNLTYPYTQTILCPNVCDVGKWKYKKVGYDGYMKLGYLHPNVFTPNPQKINKYNLKKPFVLIRLARLTAHHDFGISGISHQLLQELIFQISNKGFEIYISSEASLNSQFLDFQLNIHPEDMHHVLSMASLLICDSQSMSVEAAMLGVPSIRYSSFAGKISVLEELEHSYNLTYGVLPGDQDKLIQILDELLSSKNLKEIFQDRRQIMLSEKIDVTDFVEWFIKNYPNSILNTYNTPSNTTKA</sequence>
<name>A0ABU5QEB1_9BACT</name>
<dbReference type="Proteomes" id="UP001302949">
    <property type="component" value="Unassembled WGS sequence"/>
</dbReference>
<dbReference type="RefSeq" id="WP_323298351.1">
    <property type="nucleotide sequence ID" value="NZ_JAYFUM010000024.1"/>
</dbReference>
<keyword evidence="2" id="KW-1185">Reference proteome</keyword>
<dbReference type="Gene3D" id="3.40.50.2000">
    <property type="entry name" value="Glycogen Phosphorylase B"/>
    <property type="match status" value="1"/>
</dbReference>
<evidence type="ECO:0008006" key="3">
    <source>
        <dbReference type="Google" id="ProtNLM"/>
    </source>
</evidence>
<comment type="caution">
    <text evidence="1">The sequence shown here is derived from an EMBL/GenBank/DDBJ whole genome shotgun (WGS) entry which is preliminary data.</text>
</comment>
<gene>
    <name evidence="1" type="ORF">VB248_18725</name>
</gene>
<dbReference type="EMBL" id="JAYFUM010000024">
    <property type="protein sequence ID" value="MEA5141194.1"/>
    <property type="molecule type" value="Genomic_DNA"/>
</dbReference>
<organism evidence="1 2">
    <name type="scientific">Arcicella rigui</name>
    <dbReference type="NCBI Taxonomy" id="797020"/>
    <lineage>
        <taxon>Bacteria</taxon>
        <taxon>Pseudomonadati</taxon>
        <taxon>Bacteroidota</taxon>
        <taxon>Cytophagia</taxon>
        <taxon>Cytophagales</taxon>
        <taxon>Flectobacillaceae</taxon>
        <taxon>Arcicella</taxon>
    </lineage>
</organism>
<dbReference type="PANTHER" id="PTHR39662:SF1">
    <property type="entry name" value="DUF354 DOMAIN-CONTAINING PROTEIN"/>
    <property type="match status" value="1"/>
</dbReference>